<evidence type="ECO:0000313" key="2">
    <source>
        <dbReference type="EMBL" id="BAD25647.1"/>
    </source>
</evidence>
<organism evidence="1 3">
    <name type="scientific">Oryza sativa subsp. japonica</name>
    <name type="common">Rice</name>
    <dbReference type="NCBI Taxonomy" id="39947"/>
    <lineage>
        <taxon>Eukaryota</taxon>
        <taxon>Viridiplantae</taxon>
        <taxon>Streptophyta</taxon>
        <taxon>Embryophyta</taxon>
        <taxon>Tracheophyta</taxon>
        <taxon>Spermatophyta</taxon>
        <taxon>Magnoliopsida</taxon>
        <taxon>Liliopsida</taxon>
        <taxon>Poales</taxon>
        <taxon>Poaceae</taxon>
        <taxon>BOP clade</taxon>
        <taxon>Oryzoideae</taxon>
        <taxon>Oryzeae</taxon>
        <taxon>Oryzinae</taxon>
        <taxon>Oryza</taxon>
        <taxon>Oryza sativa</taxon>
    </lineage>
</organism>
<gene>
    <name evidence="1" type="ORF">P0470A03.32</name>
    <name evidence="2" type="ORF">P0495C02.10</name>
</gene>
<dbReference type="Proteomes" id="UP000000763">
    <property type="component" value="Chromosome 2"/>
</dbReference>
<name>Q6Z8A7_ORYSJ</name>
<evidence type="ECO:0000313" key="1">
    <source>
        <dbReference type="EMBL" id="BAD17073.1"/>
    </source>
</evidence>
<reference evidence="3" key="4">
    <citation type="journal article" date="2008" name="Nucleic Acids Res.">
        <title>The rice annotation project database (RAP-DB): 2008 update.</title>
        <authorList>
            <consortium name="The rice annotation project (RAP)"/>
        </authorList>
    </citation>
    <scope>GENOME REANNOTATION</scope>
    <source>
        <strain evidence="3">cv. Nipponbare</strain>
    </source>
</reference>
<reference evidence="2" key="2">
    <citation type="submission" date="2002-03" db="EMBL/GenBank/DDBJ databases">
        <title>Oryza sativa nipponbare(GA3) genomic DNA, chromosome 2, PAC clone:P0495C02.</title>
        <authorList>
            <person name="Sasaki T."/>
            <person name="Matsumoto T."/>
            <person name="Yamamoto K."/>
        </authorList>
    </citation>
    <scope>NUCLEOTIDE SEQUENCE</scope>
</reference>
<protein>
    <submittedName>
        <fullName evidence="1">Uncharacterized protein</fullName>
    </submittedName>
</protein>
<dbReference type="AlphaFoldDB" id="Q6Z8A7"/>
<sequence length="112" mass="12199">MAGEVVSGVEQMLQHELNNRHTNATVHQLKTLVAYGWGEKVVVGAKVEQVSSPGRVAIGPHPLDDDMLALADDHPDASHTLLVSRTTATMSKHHLLAWIRPKRSPCRKPGPT</sequence>
<reference evidence="3" key="3">
    <citation type="journal article" date="2005" name="Nature">
        <title>The map-based sequence of the rice genome.</title>
        <authorList>
            <consortium name="International rice genome sequencing project (IRGSP)"/>
            <person name="Matsumoto T."/>
            <person name="Wu J."/>
            <person name="Kanamori H."/>
            <person name="Katayose Y."/>
            <person name="Fujisawa M."/>
            <person name="Namiki N."/>
            <person name="Mizuno H."/>
            <person name="Yamamoto K."/>
            <person name="Antonio B.A."/>
            <person name="Baba T."/>
            <person name="Sakata K."/>
            <person name="Nagamura Y."/>
            <person name="Aoki H."/>
            <person name="Arikawa K."/>
            <person name="Arita K."/>
            <person name="Bito T."/>
            <person name="Chiden Y."/>
            <person name="Fujitsuka N."/>
            <person name="Fukunaka R."/>
            <person name="Hamada M."/>
            <person name="Harada C."/>
            <person name="Hayashi A."/>
            <person name="Hijishita S."/>
            <person name="Honda M."/>
            <person name="Hosokawa S."/>
            <person name="Ichikawa Y."/>
            <person name="Idonuma A."/>
            <person name="Iijima M."/>
            <person name="Ikeda M."/>
            <person name="Ikeno M."/>
            <person name="Ito K."/>
            <person name="Ito S."/>
            <person name="Ito T."/>
            <person name="Ito Y."/>
            <person name="Ito Y."/>
            <person name="Iwabuchi A."/>
            <person name="Kamiya K."/>
            <person name="Karasawa W."/>
            <person name="Kurita K."/>
            <person name="Katagiri S."/>
            <person name="Kikuta A."/>
            <person name="Kobayashi H."/>
            <person name="Kobayashi N."/>
            <person name="Machita K."/>
            <person name="Maehara T."/>
            <person name="Masukawa M."/>
            <person name="Mizubayashi T."/>
            <person name="Mukai Y."/>
            <person name="Nagasaki H."/>
            <person name="Nagata Y."/>
            <person name="Naito S."/>
            <person name="Nakashima M."/>
            <person name="Nakama Y."/>
            <person name="Nakamichi Y."/>
            <person name="Nakamura M."/>
            <person name="Meguro A."/>
            <person name="Negishi M."/>
            <person name="Ohta I."/>
            <person name="Ohta T."/>
            <person name="Okamoto M."/>
            <person name="Ono N."/>
            <person name="Saji S."/>
            <person name="Sakaguchi M."/>
            <person name="Sakai K."/>
            <person name="Shibata M."/>
            <person name="Shimokawa T."/>
            <person name="Song J."/>
            <person name="Takazaki Y."/>
            <person name="Terasawa K."/>
            <person name="Tsugane M."/>
            <person name="Tsuji K."/>
            <person name="Ueda S."/>
            <person name="Waki K."/>
            <person name="Yamagata H."/>
            <person name="Yamamoto M."/>
            <person name="Yamamoto S."/>
            <person name="Yamane H."/>
            <person name="Yoshiki S."/>
            <person name="Yoshihara R."/>
            <person name="Yukawa K."/>
            <person name="Zhong H."/>
            <person name="Yano M."/>
            <person name="Yuan Q."/>
            <person name="Ouyang S."/>
            <person name="Liu J."/>
            <person name="Jones K.M."/>
            <person name="Gansberger K."/>
            <person name="Moffat K."/>
            <person name="Hill J."/>
            <person name="Bera J."/>
            <person name="Fadrosh D."/>
            <person name="Jin S."/>
            <person name="Johri S."/>
            <person name="Kim M."/>
            <person name="Overton L."/>
            <person name="Reardon M."/>
            <person name="Tsitrin T."/>
            <person name="Vuong H."/>
            <person name="Weaver B."/>
            <person name="Ciecko A."/>
            <person name="Tallon L."/>
            <person name="Jackson J."/>
            <person name="Pai G."/>
            <person name="Aken S.V."/>
            <person name="Utterback T."/>
            <person name="Reidmuller S."/>
            <person name="Feldblyum T."/>
            <person name="Hsiao J."/>
            <person name="Zismann V."/>
            <person name="Iobst S."/>
            <person name="de Vazeille A.R."/>
            <person name="Buell C.R."/>
            <person name="Ying K."/>
            <person name="Li Y."/>
            <person name="Lu T."/>
            <person name="Huang Y."/>
            <person name="Zhao Q."/>
            <person name="Feng Q."/>
            <person name="Zhang L."/>
            <person name="Zhu J."/>
            <person name="Weng Q."/>
            <person name="Mu J."/>
            <person name="Lu Y."/>
            <person name="Fan D."/>
            <person name="Liu Y."/>
            <person name="Guan J."/>
            <person name="Zhang Y."/>
            <person name="Yu S."/>
            <person name="Liu X."/>
            <person name="Zhang Y."/>
            <person name="Hong G."/>
            <person name="Han B."/>
            <person name="Choisne N."/>
            <person name="Demange N."/>
            <person name="Orjeda G."/>
            <person name="Samain S."/>
            <person name="Cattolico L."/>
            <person name="Pelletier E."/>
            <person name="Couloux A."/>
            <person name="Segurens B."/>
            <person name="Wincker P."/>
            <person name="D'Hont A."/>
            <person name="Scarpelli C."/>
            <person name="Weissenbach J."/>
            <person name="Salanoubat M."/>
            <person name="Quetier F."/>
            <person name="Yu Y."/>
            <person name="Kim H.R."/>
            <person name="Rambo T."/>
            <person name="Currie J."/>
            <person name="Collura K."/>
            <person name="Luo M."/>
            <person name="Yang T."/>
            <person name="Ammiraju J.S.S."/>
            <person name="Engler F."/>
            <person name="Soderlund C."/>
            <person name="Wing R.A."/>
            <person name="Palmer L.E."/>
            <person name="de la Bastide M."/>
            <person name="Spiegel L."/>
            <person name="Nascimento L."/>
            <person name="Zutavern T."/>
            <person name="O'Shaughnessy A."/>
            <person name="Dike S."/>
            <person name="Dedhia N."/>
            <person name="Preston R."/>
            <person name="Balija V."/>
            <person name="McCombie W.R."/>
            <person name="Chow T."/>
            <person name="Chen H."/>
            <person name="Chung M."/>
            <person name="Chen C."/>
            <person name="Shaw J."/>
            <person name="Wu H."/>
            <person name="Hsiao K."/>
            <person name="Chao Y."/>
            <person name="Chu M."/>
            <person name="Cheng C."/>
            <person name="Hour A."/>
            <person name="Lee P."/>
            <person name="Lin S."/>
            <person name="Lin Y."/>
            <person name="Liou J."/>
            <person name="Liu S."/>
            <person name="Hsing Y."/>
            <person name="Raghuvanshi S."/>
            <person name="Mohanty A."/>
            <person name="Bharti A.K."/>
            <person name="Gaur A."/>
            <person name="Gupta V."/>
            <person name="Kumar D."/>
            <person name="Ravi V."/>
            <person name="Vij S."/>
            <person name="Kapur A."/>
            <person name="Khurana P."/>
            <person name="Khurana P."/>
            <person name="Khurana J.P."/>
            <person name="Tyagi A.K."/>
            <person name="Gaikwad K."/>
            <person name="Singh A."/>
            <person name="Dalal V."/>
            <person name="Srivastava S."/>
            <person name="Dixit A."/>
            <person name="Pal A.K."/>
            <person name="Ghazi I.A."/>
            <person name="Yadav M."/>
            <person name="Pandit A."/>
            <person name="Bhargava A."/>
            <person name="Sureshbabu K."/>
            <person name="Batra K."/>
            <person name="Sharma T.R."/>
            <person name="Mohapatra T."/>
            <person name="Singh N.K."/>
            <person name="Messing J."/>
            <person name="Nelson A.B."/>
            <person name="Fuks G."/>
            <person name="Kavchok S."/>
            <person name="Keizer G."/>
            <person name="Linton E."/>
            <person name="Llaca V."/>
            <person name="Song R."/>
            <person name="Tanyolac B."/>
            <person name="Young S."/>
            <person name="Ho-Il K."/>
            <person name="Hahn J.H."/>
            <person name="Sangsakoo G."/>
            <person name="Vanavichit A."/>
            <person name="de Mattos Luiz.A.T."/>
            <person name="Zimmer P.D."/>
            <person name="Malone G."/>
            <person name="Dellagostin O."/>
            <person name="de Oliveira A.C."/>
            <person name="Bevan M."/>
            <person name="Bancroft I."/>
            <person name="Minx P."/>
            <person name="Cordum H."/>
            <person name="Wilson R."/>
            <person name="Cheng Z."/>
            <person name="Jin W."/>
            <person name="Jiang J."/>
            <person name="Leong S.A."/>
            <person name="Iwama H."/>
            <person name="Gojobori T."/>
            <person name="Itoh T."/>
            <person name="Niimura Y."/>
            <person name="Fujii Y."/>
            <person name="Habara T."/>
            <person name="Sakai H."/>
            <person name="Sato Y."/>
            <person name="Wilson G."/>
            <person name="Kumar K."/>
            <person name="McCouch S."/>
            <person name="Juretic N."/>
            <person name="Hoen D."/>
            <person name="Wright S."/>
            <person name="Bruskiewich R."/>
            <person name="Bureau T."/>
            <person name="Miyao A."/>
            <person name="Hirochika H."/>
            <person name="Nishikawa T."/>
            <person name="Kadowaki K."/>
            <person name="Sugiura M."/>
            <person name="Burr B."/>
            <person name="Sasaki T."/>
        </authorList>
    </citation>
    <scope>NUCLEOTIDE SEQUENCE [LARGE SCALE GENOMIC DNA]</scope>
    <source>
        <strain evidence="3">cv. Nipponbare</strain>
    </source>
</reference>
<evidence type="ECO:0000313" key="3">
    <source>
        <dbReference type="Proteomes" id="UP000000763"/>
    </source>
</evidence>
<proteinExistence type="predicted"/>
<accession>Q6Z8A7</accession>
<dbReference type="EMBL" id="AP004779">
    <property type="protein sequence ID" value="BAD17073.1"/>
    <property type="molecule type" value="Genomic_DNA"/>
</dbReference>
<reference evidence="1" key="1">
    <citation type="submission" date="2002-02" db="EMBL/GenBank/DDBJ databases">
        <title>Oryza sativa nipponbare(GA3) genomic DNA, chromosome 2, PAC clone:P0470A03.</title>
        <authorList>
            <person name="Sasaki T."/>
            <person name="Matsumoto T."/>
            <person name="Yamamoto K."/>
        </authorList>
    </citation>
    <scope>NUCLEOTIDE SEQUENCE</scope>
</reference>
<dbReference type="EMBL" id="AP005003">
    <property type="protein sequence ID" value="BAD25647.1"/>
    <property type="molecule type" value="Genomic_DNA"/>
</dbReference>